<protein>
    <submittedName>
        <fullName evidence="4">ParB-like chromosome segregation protein Spo0J</fullName>
    </submittedName>
</protein>
<dbReference type="SUPFAM" id="SSF110849">
    <property type="entry name" value="ParB/Sulfiredoxin"/>
    <property type="match status" value="1"/>
</dbReference>
<evidence type="ECO:0000259" key="3">
    <source>
        <dbReference type="SMART" id="SM00470"/>
    </source>
</evidence>
<dbReference type="InterPro" id="IPR003115">
    <property type="entry name" value="ParB_N"/>
</dbReference>
<sequence>MQMTATAEAGISARLLPVADLTPNSRNARTHPPEQVAQIRASIKEFGWTNPILADIDDGGIIVAGHGRRLAALEMIAADEPIKLPSGRVLPKGTVPVIDCTGWTEAQRRAYTLADNRLAETSEWDDDLLKMELSFLQDEGFVLDLTGFDAKSLEKLLADPAASTDEDPRPKLAERFGIAPFSVLNAREGWWQDRKRLWLSLGIQSEVGRGENLLKFSDTINQPNPAKRAKNGKRKAATFGQDLMRGEHVVGGVAPAGLTLGEIKMEGAPQSGTSIFDPVLCELAYRWFCPPGGVILDPFAGGSVRGIVASALGRRYVGGELRTEQVEANRTQAEKICGDPVPDWRVGDSRKIGEHCAGTEADFVFSCPPYADLEVYSDDPADLSTLGYEEFRAAYFEIIATTCALLKPDRFAAFVVGEVRDKRGRYYGFVPDTIEAFRRAGLDFYNEAILVTAAGSLPIRAGKQFEASRKLGKTHQNVLVFVKGDAKRAVEATGEVEFGEIAPVGEAAPDGDQQWGEKL</sequence>
<organism evidence="4 5">
    <name type="scientific">Rhizobium subbaraonis</name>
    <dbReference type="NCBI Taxonomy" id="908946"/>
    <lineage>
        <taxon>Bacteria</taxon>
        <taxon>Pseudomonadati</taxon>
        <taxon>Pseudomonadota</taxon>
        <taxon>Alphaproteobacteria</taxon>
        <taxon>Hyphomicrobiales</taxon>
        <taxon>Rhizobiaceae</taxon>
        <taxon>Rhizobium/Agrobacterium group</taxon>
        <taxon>Rhizobium</taxon>
    </lineage>
</organism>
<dbReference type="InterPro" id="IPR001091">
    <property type="entry name" value="RM_Methyltransferase"/>
</dbReference>
<dbReference type="CDD" id="cd16403">
    <property type="entry name" value="ParB_N_like_MT"/>
    <property type="match status" value="1"/>
</dbReference>
<dbReference type="Proteomes" id="UP000219167">
    <property type="component" value="Unassembled WGS sequence"/>
</dbReference>
<reference evidence="4 5" key="1">
    <citation type="submission" date="2017-08" db="EMBL/GenBank/DDBJ databases">
        <authorList>
            <person name="de Groot N.N."/>
        </authorList>
    </citation>
    <scope>NUCLEOTIDE SEQUENCE [LARGE SCALE GENOMIC DNA]</scope>
    <source>
        <strain evidence="4 5">JC85</strain>
    </source>
</reference>
<keyword evidence="5" id="KW-1185">Reference proteome</keyword>
<evidence type="ECO:0000256" key="2">
    <source>
        <dbReference type="ARBA" id="ARBA00022679"/>
    </source>
</evidence>
<dbReference type="AlphaFoldDB" id="A0A285V2B5"/>
<evidence type="ECO:0000256" key="1">
    <source>
        <dbReference type="ARBA" id="ARBA00022603"/>
    </source>
</evidence>
<dbReference type="GO" id="GO:0003677">
    <property type="term" value="F:DNA binding"/>
    <property type="evidence" value="ECO:0007669"/>
    <property type="project" value="InterPro"/>
</dbReference>
<dbReference type="Gene3D" id="3.90.1530.10">
    <property type="entry name" value="Conserved hypothetical protein from pyrococcus furiosus pfu- 392566-001, ParB domain"/>
    <property type="match status" value="1"/>
</dbReference>
<dbReference type="PRINTS" id="PR00508">
    <property type="entry name" value="S21N4MTFRASE"/>
</dbReference>
<dbReference type="SMART" id="SM00470">
    <property type="entry name" value="ParB"/>
    <property type="match status" value="1"/>
</dbReference>
<proteinExistence type="predicted"/>
<dbReference type="GO" id="GO:0008170">
    <property type="term" value="F:N-methyltransferase activity"/>
    <property type="evidence" value="ECO:0007669"/>
    <property type="project" value="InterPro"/>
</dbReference>
<dbReference type="InterPro" id="IPR036086">
    <property type="entry name" value="ParB/Sulfiredoxin_sf"/>
</dbReference>
<dbReference type="InterPro" id="IPR029063">
    <property type="entry name" value="SAM-dependent_MTases_sf"/>
</dbReference>
<keyword evidence="1" id="KW-0489">Methyltransferase</keyword>
<name>A0A285V2B5_9HYPH</name>
<accession>A0A285V2B5</accession>
<keyword evidence="2" id="KW-0808">Transferase</keyword>
<gene>
    <name evidence="4" type="ORF">SAMN05892877_13248</name>
</gene>
<dbReference type="Gene3D" id="3.40.50.150">
    <property type="entry name" value="Vaccinia Virus protein VP39"/>
    <property type="match status" value="2"/>
</dbReference>
<feature type="domain" description="ParB-like N-terminal" evidence="3">
    <location>
        <begin position="14"/>
        <end position="117"/>
    </location>
</feature>
<dbReference type="SUPFAM" id="SSF53335">
    <property type="entry name" value="S-adenosyl-L-methionine-dependent methyltransferases"/>
    <property type="match status" value="1"/>
</dbReference>
<evidence type="ECO:0000313" key="5">
    <source>
        <dbReference type="Proteomes" id="UP000219167"/>
    </source>
</evidence>
<dbReference type="EMBL" id="OBQD01000032">
    <property type="protein sequence ID" value="SOC47728.1"/>
    <property type="molecule type" value="Genomic_DNA"/>
</dbReference>
<dbReference type="RefSeq" id="WP_210202042.1">
    <property type="nucleotide sequence ID" value="NZ_OBQD01000032.1"/>
</dbReference>
<evidence type="ECO:0000313" key="4">
    <source>
        <dbReference type="EMBL" id="SOC47728.1"/>
    </source>
</evidence>
<dbReference type="GO" id="GO:0032259">
    <property type="term" value="P:methylation"/>
    <property type="evidence" value="ECO:0007669"/>
    <property type="project" value="UniProtKB-KW"/>
</dbReference>